<dbReference type="InterPro" id="IPR020855">
    <property type="entry name" value="Ureohydrolase_Mn_BS"/>
</dbReference>
<keyword evidence="5 12" id="KW-0056">Arginine metabolism</keyword>
<evidence type="ECO:0000256" key="1">
    <source>
        <dbReference type="ARBA" id="ARBA00005098"/>
    </source>
</evidence>
<dbReference type="GO" id="GO:0000050">
    <property type="term" value="P:urea cycle"/>
    <property type="evidence" value="ECO:0007669"/>
    <property type="project" value="UniProtKB-UniPathway"/>
</dbReference>
<evidence type="ECO:0000256" key="7">
    <source>
        <dbReference type="ARBA" id="ARBA00022801"/>
    </source>
</evidence>
<evidence type="ECO:0000256" key="2">
    <source>
        <dbReference type="ARBA" id="ARBA00012168"/>
    </source>
</evidence>
<dbReference type="GO" id="GO:0010121">
    <property type="term" value="P:L-arginine catabolic process to proline via ornithine"/>
    <property type="evidence" value="ECO:0007669"/>
    <property type="project" value="UniProtKB-ARBA"/>
</dbReference>
<dbReference type="GO" id="GO:0030145">
    <property type="term" value="F:manganese ion binding"/>
    <property type="evidence" value="ECO:0007669"/>
    <property type="project" value="TreeGrafter"/>
</dbReference>
<dbReference type="InterPro" id="IPR014033">
    <property type="entry name" value="Arginase"/>
</dbReference>
<keyword evidence="6 12" id="KW-0479">Metal-binding</keyword>
<organism evidence="13">
    <name type="scientific">Stichopus japonicus</name>
    <name type="common">Sea cucumber</name>
    <dbReference type="NCBI Taxonomy" id="307972"/>
    <lineage>
        <taxon>Eukaryota</taxon>
        <taxon>Metazoa</taxon>
        <taxon>Echinodermata</taxon>
        <taxon>Eleutherozoa</taxon>
        <taxon>Echinozoa</taxon>
        <taxon>Holothuroidea</taxon>
        <taxon>Aspidochirotacea</taxon>
        <taxon>Aspidochirotida</taxon>
        <taxon>Stichopodidae</taxon>
        <taxon>Apostichopus</taxon>
    </lineage>
</organism>
<dbReference type="FunFam" id="3.40.800.10:FF:000005">
    <property type="entry name" value="Arginase"/>
    <property type="match status" value="1"/>
</dbReference>
<evidence type="ECO:0000256" key="11">
    <source>
        <dbReference type="RuleBase" id="RU003684"/>
    </source>
</evidence>
<dbReference type="NCBIfam" id="TIGR01229">
    <property type="entry name" value="rocF_arginase"/>
    <property type="match status" value="1"/>
</dbReference>
<evidence type="ECO:0000256" key="12">
    <source>
        <dbReference type="RuleBase" id="RU361159"/>
    </source>
</evidence>
<dbReference type="SUPFAM" id="SSF52768">
    <property type="entry name" value="Arginase/deacetylase"/>
    <property type="match status" value="1"/>
</dbReference>
<dbReference type="PANTHER" id="PTHR43782">
    <property type="entry name" value="ARGINASE"/>
    <property type="match status" value="1"/>
</dbReference>
<dbReference type="PROSITE" id="PS01053">
    <property type="entry name" value="ARGINASE_1"/>
    <property type="match status" value="1"/>
</dbReference>
<evidence type="ECO:0000256" key="8">
    <source>
        <dbReference type="ARBA" id="ARBA00023211"/>
    </source>
</evidence>
<dbReference type="AlphaFoldDB" id="A0A141R8A8"/>
<proteinExistence type="evidence at transcript level"/>
<evidence type="ECO:0000256" key="3">
    <source>
        <dbReference type="ARBA" id="ARBA00018123"/>
    </source>
</evidence>
<evidence type="ECO:0000256" key="5">
    <source>
        <dbReference type="ARBA" id="ARBA00022503"/>
    </source>
</evidence>
<keyword evidence="7 11" id="KW-0378">Hydrolase</keyword>
<dbReference type="InterPro" id="IPR023696">
    <property type="entry name" value="Ureohydrolase_dom_sf"/>
</dbReference>
<evidence type="ECO:0000256" key="10">
    <source>
        <dbReference type="PROSITE-ProRule" id="PRU00742"/>
    </source>
</evidence>
<keyword evidence="8 12" id="KW-0464">Manganese</keyword>
<dbReference type="CDD" id="cd09989">
    <property type="entry name" value="Arginase"/>
    <property type="match status" value="1"/>
</dbReference>
<reference evidence="13" key="2">
    <citation type="journal article" date="2016" name="Sci. Rep.">
        <title>The first description of complete invertebrate arginine metabolism pathways implies dose-dependent pathogen regulation in Apostichopus japonicus.</title>
        <authorList>
            <person name="Yina S."/>
            <person name="Chenghua L."/>
            <person name="Weiwei Z."/>
            <person name="Zhenhui W."/>
            <person name="Zhimeng L."/>
        </authorList>
    </citation>
    <scope>NUCLEOTIDE SEQUENCE</scope>
</reference>
<evidence type="ECO:0000256" key="9">
    <source>
        <dbReference type="ARBA" id="ARBA00047391"/>
    </source>
</evidence>
<keyword evidence="4 12" id="KW-0835">Urea cycle</keyword>
<dbReference type="InterPro" id="IPR006035">
    <property type="entry name" value="Ureohydrolase"/>
</dbReference>
<name>A0A141R8A8_STIJA</name>
<comment type="similarity">
    <text evidence="10 11">Belongs to the arginase family.</text>
</comment>
<reference evidence="13" key="1">
    <citation type="submission" date="2015-09" db="EMBL/GenBank/DDBJ databases">
        <authorList>
            <person name="Jackson K.R."/>
            <person name="Lunt B.L."/>
            <person name="Fisher J.N.B."/>
            <person name="Gardner A.V."/>
            <person name="Bailey M.E."/>
            <person name="Deus L.M."/>
            <person name="Earl A.S."/>
            <person name="Gibby P.D."/>
            <person name="Hartmann K.A."/>
            <person name="Liu J.E."/>
            <person name="Manci A.M."/>
            <person name="Nielsen D.A."/>
            <person name="Solomon M.B."/>
            <person name="Breakwell D.P."/>
            <person name="Burnett S.H."/>
            <person name="Grose J.H."/>
        </authorList>
    </citation>
    <scope>NUCLEOTIDE SEQUENCE</scope>
</reference>
<dbReference type="Gene3D" id="3.40.800.10">
    <property type="entry name" value="Ureohydrolase domain"/>
    <property type="match status" value="1"/>
</dbReference>
<dbReference type="GO" id="GO:0005634">
    <property type="term" value="C:nucleus"/>
    <property type="evidence" value="ECO:0007669"/>
    <property type="project" value="TreeGrafter"/>
</dbReference>
<dbReference type="PROSITE" id="PS51409">
    <property type="entry name" value="ARGINASE_2"/>
    <property type="match status" value="1"/>
</dbReference>
<sequence>MFKMAALSMKRMVSKGCKSSVSSLLSPIFQSSKGVKHAPHSFGKDFSTVNKTGKRSVGILGVPINRGQTNPGVLYGPAAIREGDLIKRIKGQWHEIHDHGDLGFDYVPEDDCADQPLVKNSHSLGRALQKVSSSVQTIVSAGEVCIVVGGDHSLSTGSIHGHSLAEPDICLLWIDAHADINLPMTSPSGNMHGMVLSFCVKELREYMPQIPGLEWLKPTISAKNIAFIGLRDLDAGEKYIIDQLNMTAYSIHDVDKHGLPEVLARSMDAINPRGNRPIHLSFDVDSLDPSVTPSTGTRVAGGLTFREGMYIVEEVANTGMMSAMDLVEVNPTIGTQADKERTIDCAIRLVGGALGKKREGEYPQNYQLPTVEEFLKDKKPAILK</sequence>
<dbReference type="GO" id="GO:0005829">
    <property type="term" value="C:cytosol"/>
    <property type="evidence" value="ECO:0007669"/>
    <property type="project" value="TreeGrafter"/>
</dbReference>
<evidence type="ECO:0000256" key="6">
    <source>
        <dbReference type="ARBA" id="ARBA00022723"/>
    </source>
</evidence>
<comment type="cofactor">
    <cofactor evidence="12">
        <name>Mn(2+)</name>
        <dbReference type="ChEBI" id="CHEBI:29035"/>
    </cofactor>
    <text evidence="12">Binds 2 manganese ions per subunit.</text>
</comment>
<dbReference type="PANTHER" id="PTHR43782:SF3">
    <property type="entry name" value="ARGINASE"/>
    <property type="match status" value="1"/>
</dbReference>
<dbReference type="Pfam" id="PF00491">
    <property type="entry name" value="Arginase"/>
    <property type="match status" value="1"/>
</dbReference>
<evidence type="ECO:0000256" key="4">
    <source>
        <dbReference type="ARBA" id="ARBA00022436"/>
    </source>
</evidence>
<dbReference type="UniPathway" id="UPA00158">
    <property type="reaction ID" value="UER00270"/>
</dbReference>
<dbReference type="GO" id="GO:0004053">
    <property type="term" value="F:arginase activity"/>
    <property type="evidence" value="ECO:0007669"/>
    <property type="project" value="UniProtKB-EC"/>
</dbReference>
<comment type="pathway">
    <text evidence="1 12">Nitrogen metabolism; urea cycle; L-ornithine and urea from L-arginine: step 1/1.</text>
</comment>
<dbReference type="EMBL" id="KT724965">
    <property type="protein sequence ID" value="AMH87238.1"/>
    <property type="molecule type" value="mRNA"/>
</dbReference>
<dbReference type="PRINTS" id="PR00116">
    <property type="entry name" value="ARGINASE"/>
</dbReference>
<accession>A0A141R8A8</accession>
<comment type="catalytic activity">
    <reaction evidence="9 12">
        <text>L-arginine + H2O = urea + L-ornithine</text>
        <dbReference type="Rhea" id="RHEA:20569"/>
        <dbReference type="ChEBI" id="CHEBI:15377"/>
        <dbReference type="ChEBI" id="CHEBI:16199"/>
        <dbReference type="ChEBI" id="CHEBI:32682"/>
        <dbReference type="ChEBI" id="CHEBI:46911"/>
        <dbReference type="EC" id="3.5.3.1"/>
    </reaction>
</comment>
<evidence type="ECO:0000313" key="13">
    <source>
        <dbReference type="EMBL" id="AMH87238.1"/>
    </source>
</evidence>
<dbReference type="EC" id="3.5.3.1" evidence="2 12"/>
<protein>
    <recommendedName>
        <fullName evidence="3 12">Arginase</fullName>
        <ecNumber evidence="2 12">3.5.3.1</ecNumber>
    </recommendedName>
</protein>